<dbReference type="SUPFAM" id="SSF53448">
    <property type="entry name" value="Nucleotide-diphospho-sugar transferases"/>
    <property type="match status" value="1"/>
</dbReference>
<sequence>MGNATTCVVVLNYGHWQATCQCLDALWAMDRTPEVVVVCDNASPDDSVKRIRDHIDTHHPPSGVTFKLIENPENKGYAAGNNPGVRFGLDRGCDFIWILNNDACPDATALSALLKCQESGIDAGIVGSTLVYADASGIVQSAGGCRYNSWTTMFSANHAGRHVDEVHDLPCVALDYVSGASMFCSREVFEDVGLLSEEFFLFYEELDLCCRARKAGYSLAWCRDAVVFHEGALSIGKPGQDKDRTAIANYHENLSTLIYTKKHHPWRLPVSMSVRFLGKLCVIMKTRQWYLLNPLSRAFLDFATGRRYSRSMDTTRKPFP</sequence>
<keyword evidence="3 5" id="KW-0808">Transferase</keyword>
<evidence type="ECO:0000259" key="4">
    <source>
        <dbReference type="Pfam" id="PF00535"/>
    </source>
</evidence>
<accession>A0A7M3MEY4</accession>
<dbReference type="OrthoDB" id="9771846at2"/>
<dbReference type="PANTHER" id="PTHR43179">
    <property type="entry name" value="RHAMNOSYLTRANSFERASE WBBL"/>
    <property type="match status" value="1"/>
</dbReference>
<dbReference type="CDD" id="cd04186">
    <property type="entry name" value="GT_2_like_c"/>
    <property type="match status" value="1"/>
</dbReference>
<evidence type="ECO:0000256" key="2">
    <source>
        <dbReference type="ARBA" id="ARBA00022676"/>
    </source>
</evidence>
<proteinExistence type="inferred from homology"/>
<dbReference type="InterPro" id="IPR029044">
    <property type="entry name" value="Nucleotide-diphossugar_trans"/>
</dbReference>
<protein>
    <submittedName>
        <fullName evidence="5">Glycosyltransferase family 2 protein</fullName>
    </submittedName>
</protein>
<dbReference type="Gene3D" id="3.90.550.10">
    <property type="entry name" value="Spore Coat Polysaccharide Biosynthesis Protein SpsA, Chain A"/>
    <property type="match status" value="1"/>
</dbReference>
<feature type="domain" description="Glycosyltransferase 2-like" evidence="4">
    <location>
        <begin position="7"/>
        <end position="137"/>
    </location>
</feature>
<keyword evidence="6" id="KW-1185">Reference proteome</keyword>
<comment type="similarity">
    <text evidence="1">Belongs to the glycosyltransferase 2 family.</text>
</comment>
<evidence type="ECO:0000256" key="1">
    <source>
        <dbReference type="ARBA" id="ARBA00006739"/>
    </source>
</evidence>
<evidence type="ECO:0000313" key="5">
    <source>
        <dbReference type="EMBL" id="TVM17107.1"/>
    </source>
</evidence>
<dbReference type="GO" id="GO:0016757">
    <property type="term" value="F:glycosyltransferase activity"/>
    <property type="evidence" value="ECO:0007669"/>
    <property type="project" value="UniProtKB-KW"/>
</dbReference>
<dbReference type="Proteomes" id="UP000448292">
    <property type="component" value="Unassembled WGS sequence"/>
</dbReference>
<reference evidence="5 6" key="1">
    <citation type="submission" date="2018-06" db="EMBL/GenBank/DDBJ databases">
        <title>Complete genome of Desulfovibrio indonesiensis P37SLT.</title>
        <authorList>
            <person name="Crispim J.S."/>
            <person name="Vidigal P.M.P."/>
            <person name="Silva L.C.F."/>
            <person name="Laguardia C.N."/>
            <person name="Araujo L.C."/>
            <person name="Dias R.S."/>
            <person name="Sousa M.P."/>
            <person name="Paula S.O."/>
            <person name="Silva C."/>
        </authorList>
    </citation>
    <scope>NUCLEOTIDE SEQUENCE [LARGE SCALE GENOMIC DNA]</scope>
    <source>
        <strain evidence="5 6">P37SLT</strain>
    </source>
</reference>
<dbReference type="InterPro" id="IPR001173">
    <property type="entry name" value="Glyco_trans_2-like"/>
</dbReference>
<gene>
    <name evidence="5" type="ORF">DPQ33_09920</name>
</gene>
<dbReference type="AlphaFoldDB" id="A0A7M3MEY4"/>
<organism evidence="5 6">
    <name type="scientific">Oceanidesulfovibrio indonesiensis</name>
    <dbReference type="NCBI Taxonomy" id="54767"/>
    <lineage>
        <taxon>Bacteria</taxon>
        <taxon>Pseudomonadati</taxon>
        <taxon>Thermodesulfobacteriota</taxon>
        <taxon>Desulfovibrionia</taxon>
        <taxon>Desulfovibrionales</taxon>
        <taxon>Desulfovibrionaceae</taxon>
        <taxon>Oceanidesulfovibrio</taxon>
    </lineage>
</organism>
<dbReference type="EMBL" id="QMIE01000008">
    <property type="protein sequence ID" value="TVM17107.1"/>
    <property type="molecule type" value="Genomic_DNA"/>
</dbReference>
<keyword evidence="2" id="KW-0328">Glycosyltransferase</keyword>
<dbReference type="RefSeq" id="WP_144303065.1">
    <property type="nucleotide sequence ID" value="NZ_QMIE01000008.1"/>
</dbReference>
<dbReference type="PANTHER" id="PTHR43179:SF12">
    <property type="entry name" value="GALACTOFURANOSYLTRANSFERASE GLFT2"/>
    <property type="match status" value="1"/>
</dbReference>
<comment type="caution">
    <text evidence="5">The sequence shown here is derived from an EMBL/GenBank/DDBJ whole genome shotgun (WGS) entry which is preliminary data.</text>
</comment>
<evidence type="ECO:0000256" key="3">
    <source>
        <dbReference type="ARBA" id="ARBA00022679"/>
    </source>
</evidence>
<dbReference type="Pfam" id="PF00535">
    <property type="entry name" value="Glycos_transf_2"/>
    <property type="match status" value="1"/>
</dbReference>
<name>A0A7M3MEY4_9BACT</name>
<evidence type="ECO:0000313" key="6">
    <source>
        <dbReference type="Proteomes" id="UP000448292"/>
    </source>
</evidence>